<dbReference type="EMBL" id="EF490939">
    <property type="protein sequence ID" value="ABU41119.1"/>
    <property type="molecule type" value="mRNA"/>
</dbReference>
<evidence type="ECO:0000256" key="1">
    <source>
        <dbReference type="SAM" id="MobiDB-lite"/>
    </source>
</evidence>
<evidence type="ECO:0000313" key="2">
    <source>
        <dbReference type="EMBL" id="ABU41119.1"/>
    </source>
</evidence>
<dbReference type="AlphaFoldDB" id="A7TZC3"/>
<accession>A7TZC3</accession>
<proteinExistence type="evidence at transcript level"/>
<feature type="region of interest" description="Disordered" evidence="1">
    <location>
        <begin position="45"/>
        <end position="124"/>
    </location>
</feature>
<name>A7TZC3_LEPSM</name>
<reference evidence="2" key="1">
    <citation type="submission" date="2007-03" db="EMBL/GenBank/DDBJ databases">
        <title>Salmon louse (Lepeophtheirus salmonis) transcriptomes during post molting maturation and egg production, revealed using EST-sequencing and microarray analysis.</title>
        <authorList>
            <person name="Eichner C."/>
            <person name="Frost P."/>
            <person name="Dysvik B."/>
            <person name="Kristiansen B."/>
            <person name="Jonassen I."/>
            <person name="Nilsen F."/>
        </authorList>
    </citation>
    <scope>NUCLEOTIDE SEQUENCE</scope>
</reference>
<organism evidence="2">
    <name type="scientific">Lepeophtheirus salmonis</name>
    <name type="common">Salmon louse</name>
    <name type="synonym">Caligus salmonis</name>
    <dbReference type="NCBI Taxonomy" id="72036"/>
    <lineage>
        <taxon>Eukaryota</taxon>
        <taxon>Metazoa</taxon>
        <taxon>Ecdysozoa</taxon>
        <taxon>Arthropoda</taxon>
        <taxon>Crustacea</taxon>
        <taxon>Multicrustacea</taxon>
        <taxon>Hexanauplia</taxon>
        <taxon>Copepoda</taxon>
        <taxon>Siphonostomatoida</taxon>
        <taxon>Caligidae</taxon>
        <taxon>Lepeophtheirus</taxon>
    </lineage>
</organism>
<feature type="compositionally biased region" description="Polar residues" evidence="1">
    <location>
        <begin position="62"/>
        <end position="74"/>
    </location>
</feature>
<protein>
    <submittedName>
        <fullName evidence="2">Uncharacterized protein</fullName>
    </submittedName>
</protein>
<feature type="compositionally biased region" description="Basic residues" evidence="1">
    <location>
        <begin position="113"/>
        <end position="124"/>
    </location>
</feature>
<sequence>MRPSSFVTLPWSAKVKDLKNVRLFTNPSVKPSTTNTMLRMMLSTVRSSKKRSARMSPKVTPLSKNVPNGPNKSVQMKRRTSRNTVPKLNVRRSPDNCAVPPAVFPNPDLKNASTRKKPLSKKSQRKIVTWNPKSPANKSPNWFPASNLFRSVLIYLKKSALVPERTPERSKSPLSRNGATFLLLLLVWLLNFYNDNFSSQKRKTIPIF</sequence>